<feature type="non-terminal residue" evidence="1">
    <location>
        <position position="1"/>
    </location>
</feature>
<protein>
    <submittedName>
        <fullName evidence="1">Uncharacterized protein</fullName>
    </submittedName>
</protein>
<organism evidence="1">
    <name type="scientific">Tanacetum cinerariifolium</name>
    <name type="common">Dalmatian daisy</name>
    <name type="synonym">Chrysanthemum cinerariifolium</name>
    <dbReference type="NCBI Taxonomy" id="118510"/>
    <lineage>
        <taxon>Eukaryota</taxon>
        <taxon>Viridiplantae</taxon>
        <taxon>Streptophyta</taxon>
        <taxon>Embryophyta</taxon>
        <taxon>Tracheophyta</taxon>
        <taxon>Spermatophyta</taxon>
        <taxon>Magnoliopsida</taxon>
        <taxon>eudicotyledons</taxon>
        <taxon>Gunneridae</taxon>
        <taxon>Pentapetalae</taxon>
        <taxon>asterids</taxon>
        <taxon>campanulids</taxon>
        <taxon>Asterales</taxon>
        <taxon>Asteraceae</taxon>
        <taxon>Asteroideae</taxon>
        <taxon>Anthemideae</taxon>
        <taxon>Anthemidinae</taxon>
        <taxon>Tanacetum</taxon>
    </lineage>
</organism>
<accession>A0A699JBE3</accession>
<name>A0A699JBE3_TANCI</name>
<evidence type="ECO:0000313" key="1">
    <source>
        <dbReference type="EMBL" id="GFA25817.1"/>
    </source>
</evidence>
<proteinExistence type="predicted"/>
<dbReference type="AlphaFoldDB" id="A0A699JBE3"/>
<dbReference type="EMBL" id="BKCJ010393879">
    <property type="protein sequence ID" value="GFA25817.1"/>
    <property type="molecule type" value="Genomic_DNA"/>
</dbReference>
<gene>
    <name evidence="1" type="ORF">Tci_597789</name>
</gene>
<comment type="caution">
    <text evidence="1">The sequence shown here is derived from an EMBL/GenBank/DDBJ whole genome shotgun (WGS) entry which is preliminary data.</text>
</comment>
<sequence>LSSGFNKSEPCYLAVTRLETDEGSSKVEVRKTIKRVLKEFKDVMPKELPKKLPPRREVHHEILGHSIPFDGPIKEEQSLDMERRVPSGVREFEESGYGRSGVETTGCDHAECLIEFNYPFISVITFETIADPT</sequence>
<reference evidence="1" key="1">
    <citation type="journal article" date="2019" name="Sci. Rep.">
        <title>Draft genome of Tanacetum cinerariifolium, the natural source of mosquito coil.</title>
        <authorList>
            <person name="Yamashiro T."/>
            <person name="Shiraishi A."/>
            <person name="Satake H."/>
            <person name="Nakayama K."/>
        </authorList>
    </citation>
    <scope>NUCLEOTIDE SEQUENCE</scope>
</reference>